<dbReference type="Pfam" id="PF13714">
    <property type="entry name" value="PEP_mutase"/>
    <property type="match status" value="1"/>
</dbReference>
<dbReference type="InterPro" id="IPR015813">
    <property type="entry name" value="Pyrv/PenolPyrv_kinase-like_dom"/>
</dbReference>
<organism evidence="1 2">
    <name type="scientific">Penicillium arizonense</name>
    <dbReference type="NCBI Taxonomy" id="1835702"/>
    <lineage>
        <taxon>Eukaryota</taxon>
        <taxon>Fungi</taxon>
        <taxon>Dikarya</taxon>
        <taxon>Ascomycota</taxon>
        <taxon>Pezizomycotina</taxon>
        <taxon>Eurotiomycetes</taxon>
        <taxon>Eurotiomycetidae</taxon>
        <taxon>Eurotiales</taxon>
        <taxon>Aspergillaceae</taxon>
        <taxon>Penicillium</taxon>
    </lineage>
</organism>
<dbReference type="SUPFAM" id="SSF51621">
    <property type="entry name" value="Phosphoenolpyruvate/pyruvate domain"/>
    <property type="match status" value="1"/>
</dbReference>
<dbReference type="GO" id="GO:0003824">
    <property type="term" value="F:catalytic activity"/>
    <property type="evidence" value="ECO:0007669"/>
    <property type="project" value="InterPro"/>
</dbReference>
<proteinExistence type="predicted"/>
<sequence>MAEARAQQLRGLHQPGRPVVFANVYDVPTAEMVATHPATEAVATASFAISAVNGCDDDELDLDTNLAALRRIIPVALKNEKPITVDLQDGYGDQLEYAVKSIIALGASGCNIEDRDNSTGRMIPLDEAVNRVRRAIYAAKEAGVPSFVVNARTDAVFKDNDIDDAIVRGQAYLDAGATTVMVWGGLKRGLATQEVSQLCQAFKGRLNVIARLDSDGLSVRELAEIGVARISIGPALWRHAMDSLRQKAESYLNQVVEMRR</sequence>
<evidence type="ECO:0008006" key="3">
    <source>
        <dbReference type="Google" id="ProtNLM"/>
    </source>
</evidence>
<comment type="caution">
    <text evidence="1">The sequence shown here is derived from an EMBL/GenBank/DDBJ whole genome shotgun (WGS) entry which is preliminary data.</text>
</comment>
<accession>A0A1F5L5T7</accession>
<dbReference type="PANTHER" id="PTHR42905:SF16">
    <property type="entry name" value="CARBOXYPHOSPHONOENOLPYRUVATE PHOSPHONOMUTASE-LIKE PROTEIN (AFU_ORTHOLOGUE AFUA_5G07230)"/>
    <property type="match status" value="1"/>
</dbReference>
<dbReference type="OrthoDB" id="429143at2759"/>
<dbReference type="STRING" id="1835702.A0A1F5L5T7"/>
<name>A0A1F5L5T7_PENAI</name>
<evidence type="ECO:0000313" key="2">
    <source>
        <dbReference type="Proteomes" id="UP000177622"/>
    </source>
</evidence>
<dbReference type="GeneID" id="34581045"/>
<dbReference type="Gene3D" id="3.20.20.60">
    <property type="entry name" value="Phosphoenolpyruvate-binding domains"/>
    <property type="match status" value="1"/>
</dbReference>
<protein>
    <recommendedName>
        <fullName evidence="3">HpcH/HpaI aldolase/citrate lyase domain-containing protein</fullName>
    </recommendedName>
</protein>
<dbReference type="RefSeq" id="XP_022483806.1">
    <property type="nucleotide sequence ID" value="XM_022636311.1"/>
</dbReference>
<gene>
    <name evidence="1" type="ORF">PENARI_c029G07286</name>
</gene>
<dbReference type="Proteomes" id="UP000177622">
    <property type="component" value="Unassembled WGS sequence"/>
</dbReference>
<dbReference type="PANTHER" id="PTHR42905">
    <property type="entry name" value="PHOSPHOENOLPYRUVATE CARBOXYLASE"/>
    <property type="match status" value="1"/>
</dbReference>
<dbReference type="InterPro" id="IPR039556">
    <property type="entry name" value="ICL/PEPM"/>
</dbReference>
<reference evidence="1 2" key="1">
    <citation type="journal article" date="2016" name="Sci. Rep.">
        <title>Penicillium arizonense, a new, genome sequenced fungal species, reveals a high chemical diversity in secreted metabolites.</title>
        <authorList>
            <person name="Grijseels S."/>
            <person name="Nielsen J.C."/>
            <person name="Randelovic M."/>
            <person name="Nielsen J."/>
            <person name="Nielsen K.F."/>
            <person name="Workman M."/>
            <person name="Frisvad J.C."/>
        </authorList>
    </citation>
    <scope>NUCLEOTIDE SEQUENCE [LARGE SCALE GENOMIC DNA]</scope>
    <source>
        <strain evidence="1 2">CBS 141311</strain>
    </source>
</reference>
<dbReference type="InterPro" id="IPR040442">
    <property type="entry name" value="Pyrv_kinase-like_dom_sf"/>
</dbReference>
<dbReference type="AlphaFoldDB" id="A0A1F5L5T7"/>
<evidence type="ECO:0000313" key="1">
    <source>
        <dbReference type="EMBL" id="OGE48350.1"/>
    </source>
</evidence>
<dbReference type="CDD" id="cd00377">
    <property type="entry name" value="ICL_PEPM"/>
    <property type="match status" value="1"/>
</dbReference>
<dbReference type="EMBL" id="LXJU01000029">
    <property type="protein sequence ID" value="OGE48350.1"/>
    <property type="molecule type" value="Genomic_DNA"/>
</dbReference>
<keyword evidence="2" id="KW-1185">Reference proteome</keyword>